<organism evidence="1 2">
    <name type="scientific">Caballeronia telluris</name>
    <dbReference type="NCBI Taxonomy" id="326475"/>
    <lineage>
        <taxon>Bacteria</taxon>
        <taxon>Pseudomonadati</taxon>
        <taxon>Pseudomonadota</taxon>
        <taxon>Betaproteobacteria</taxon>
        <taxon>Burkholderiales</taxon>
        <taxon>Burkholderiaceae</taxon>
        <taxon>Caballeronia</taxon>
    </lineage>
</organism>
<evidence type="ECO:0000313" key="2">
    <source>
        <dbReference type="Proteomes" id="UP000054717"/>
    </source>
</evidence>
<comment type="caution">
    <text evidence="1">The sequence shown here is derived from an EMBL/GenBank/DDBJ whole genome shotgun (WGS) entry which is preliminary data.</text>
</comment>
<sequence length="189" mass="21183">MQVLPDAAKGEEPISTPDVHRKLSVMLLDAPVVKTVQRRLEEMLRDSLVVMEQRGRAKYWLKVAGASGLAAKAAGSMTHDEALALQTLRRFSTWRIPKLVADTLAPLFDVAGKRLAAVNSEHERRYRKWIDKIEVEVGSFTLQYPVVDSDVFAEVSQAVFYEQQLEIVYQPRTKVDNTDAKVVHPLGVG</sequence>
<reference evidence="1" key="1">
    <citation type="submission" date="2016-01" db="EMBL/GenBank/DDBJ databases">
        <authorList>
            <person name="Peeters Charlotte."/>
        </authorList>
    </citation>
    <scope>NUCLEOTIDE SEQUENCE</scope>
    <source>
        <strain evidence="1">LMG 22936</strain>
    </source>
</reference>
<keyword evidence="2" id="KW-1185">Reference proteome</keyword>
<accession>A0A158FIT0</accession>
<name>A0A158FIT0_9BURK</name>
<dbReference type="AlphaFoldDB" id="A0A158FIT0"/>
<protein>
    <submittedName>
        <fullName evidence="1">Transcriptional regulator</fullName>
    </submittedName>
</protein>
<dbReference type="EMBL" id="FCNZ02000003">
    <property type="protein sequence ID" value="SAL19665.1"/>
    <property type="molecule type" value="Genomic_DNA"/>
</dbReference>
<dbReference type="STRING" id="326475.AWB66_00955"/>
<evidence type="ECO:0000313" key="1">
    <source>
        <dbReference type="EMBL" id="SAL19665.1"/>
    </source>
</evidence>
<dbReference type="Proteomes" id="UP000054717">
    <property type="component" value="Unassembled WGS sequence"/>
</dbReference>
<gene>
    <name evidence="1" type="ORF">AWB66_00955</name>
</gene>
<proteinExistence type="predicted"/>